<evidence type="ECO:0000313" key="2">
    <source>
        <dbReference type="Proteomes" id="UP000255163"/>
    </source>
</evidence>
<organism evidence="1 2">
    <name type="scientific">Enterobacter asburiae</name>
    <dbReference type="NCBI Taxonomy" id="61645"/>
    <lineage>
        <taxon>Bacteria</taxon>
        <taxon>Pseudomonadati</taxon>
        <taxon>Pseudomonadota</taxon>
        <taxon>Gammaproteobacteria</taxon>
        <taxon>Enterobacterales</taxon>
        <taxon>Enterobacteriaceae</taxon>
        <taxon>Enterobacter</taxon>
        <taxon>Enterobacter cloacae complex</taxon>
    </lineage>
</organism>
<protein>
    <submittedName>
        <fullName evidence="1">Uncharacterized protein</fullName>
    </submittedName>
</protein>
<dbReference type="Proteomes" id="UP000255163">
    <property type="component" value="Unassembled WGS sequence"/>
</dbReference>
<proteinExistence type="predicted"/>
<evidence type="ECO:0000313" key="1">
    <source>
        <dbReference type="EMBL" id="STD22479.1"/>
    </source>
</evidence>
<gene>
    <name evidence="1" type="ORF">NCTC12123_03306</name>
</gene>
<dbReference type="RefSeq" id="WP_024153839.1">
    <property type="nucleotide sequence ID" value="NZ_CP011863.1"/>
</dbReference>
<reference evidence="1 2" key="1">
    <citation type="submission" date="2018-06" db="EMBL/GenBank/DDBJ databases">
        <authorList>
            <consortium name="Pathogen Informatics"/>
            <person name="Doyle S."/>
        </authorList>
    </citation>
    <scope>NUCLEOTIDE SEQUENCE [LARGE SCALE GENOMIC DNA]</scope>
    <source>
        <strain evidence="1 2">NCTC12123</strain>
    </source>
</reference>
<accession>A0A376FER7</accession>
<sequence>MQKNKKRVLIEFADYGQDLLYFIVQDGIIIKAGPYHNDIYSGKRVLNSEFKIGGQVELSHKDKSTFIKYPIEAITEQEDGQEPPQRETK</sequence>
<dbReference type="EMBL" id="UFYI01000007">
    <property type="protein sequence ID" value="STD22479.1"/>
    <property type="molecule type" value="Genomic_DNA"/>
</dbReference>
<dbReference type="AlphaFoldDB" id="A0A376FER7"/>
<name>A0A376FER7_ENTAS</name>